<sequence length="123" mass="14097">MKEKNEQGEKSYSLPRKLFDHIPMEIIDEAFKQENDPAWSPTEAGAPRQFIITEHGFFGTGLPGVEVGDVVAILAGSGNPWYLRKQGEHYIVIGKGWIHGLMYRNDEYHVRGWSNEIQTIRLR</sequence>
<dbReference type="EMBL" id="CP075870">
    <property type="protein sequence ID" value="QYT05282.1"/>
    <property type="molecule type" value="Genomic_DNA"/>
</dbReference>
<evidence type="ECO:0000313" key="2">
    <source>
        <dbReference type="Proteomes" id="UP000826661"/>
    </source>
</evidence>
<keyword evidence="2" id="KW-1185">Reference proteome</keyword>
<proteinExistence type="predicted"/>
<evidence type="ECO:0000313" key="1">
    <source>
        <dbReference type="EMBL" id="QYT05282.1"/>
    </source>
</evidence>
<organism evidence="1 2">
    <name type="scientific">Trichoderma simmonsii</name>
    <dbReference type="NCBI Taxonomy" id="1491479"/>
    <lineage>
        <taxon>Eukaryota</taxon>
        <taxon>Fungi</taxon>
        <taxon>Dikarya</taxon>
        <taxon>Ascomycota</taxon>
        <taxon>Pezizomycotina</taxon>
        <taxon>Sordariomycetes</taxon>
        <taxon>Hypocreomycetidae</taxon>
        <taxon>Hypocreales</taxon>
        <taxon>Hypocreaceae</taxon>
        <taxon>Trichoderma</taxon>
    </lineage>
</organism>
<accession>A0A8G0LNK0</accession>
<protein>
    <submittedName>
        <fullName evidence="1">HET domain-containing protein</fullName>
    </submittedName>
</protein>
<dbReference type="AlphaFoldDB" id="A0A8G0LNK0"/>
<dbReference type="Proteomes" id="UP000826661">
    <property type="component" value="Chromosome VII"/>
</dbReference>
<gene>
    <name evidence="1" type="ORF">H0G86_012176</name>
</gene>
<reference evidence="1 2" key="1">
    <citation type="journal article" date="2021" name="BMC Genomics">
        <title>Telomere-to-telomere genome assembly of asparaginase-producing Trichoderma simmonsii.</title>
        <authorList>
            <person name="Chung D."/>
            <person name="Kwon Y.M."/>
            <person name="Yang Y."/>
        </authorList>
    </citation>
    <scope>NUCLEOTIDE SEQUENCE [LARGE SCALE GENOMIC DNA]</scope>
    <source>
        <strain evidence="1 2">GH-Sj1</strain>
    </source>
</reference>
<name>A0A8G0LNK0_9HYPO</name>